<evidence type="ECO:0000256" key="1">
    <source>
        <dbReference type="SAM" id="SignalP"/>
    </source>
</evidence>
<evidence type="ECO:0000313" key="3">
    <source>
        <dbReference type="Proteomes" id="UP000056905"/>
    </source>
</evidence>
<reference evidence="2 3" key="1">
    <citation type="submission" date="2015-10" db="EMBL/GenBank/DDBJ databases">
        <title>Conservation of the essential genome among Caulobacter and Brevundimonas species.</title>
        <authorList>
            <person name="Scott D."/>
            <person name="Ely B."/>
        </authorList>
    </citation>
    <scope>NUCLEOTIDE SEQUENCE [LARGE SCALE GENOMIC DNA]</scope>
    <source>
        <strain evidence="2 3">CB4</strain>
    </source>
</reference>
<dbReference type="EMBL" id="CP013002">
    <property type="protein sequence ID" value="ALL14177.1"/>
    <property type="molecule type" value="Genomic_DNA"/>
</dbReference>
<keyword evidence="3" id="KW-1185">Reference proteome</keyword>
<keyword evidence="1" id="KW-0732">Signal</keyword>
<accession>A0A0P0P174</accession>
<proteinExistence type="predicted"/>
<gene>
    <name evidence="2" type="ORF">AQ619_12975</name>
</gene>
<dbReference type="Proteomes" id="UP000056905">
    <property type="component" value="Chromosome"/>
</dbReference>
<dbReference type="AlphaFoldDB" id="A0A0P0P174"/>
<dbReference type="KEGG" id="chq:AQ619_12975"/>
<feature type="signal peptide" evidence="1">
    <location>
        <begin position="1"/>
        <end position="24"/>
    </location>
</feature>
<protein>
    <submittedName>
        <fullName evidence="2">Uncharacterized protein</fullName>
    </submittedName>
</protein>
<sequence length="151" mass="16352">MGGYRLALALGAALSVITTGTASARQSGYVFLQCDYTGDDVGNPPAQFRIGNGRWDQLTNGAWGYAGGADCGGDGTTSSGDTAQTRCTFAENEYRMVTRYYGRYPSVYTHTINRVTGRYYFSIRDADGVSPVDQTAQCRPIAEPKTAQRIF</sequence>
<organism evidence="2 3">
    <name type="scientific">Caulobacter henricii</name>
    <dbReference type="NCBI Taxonomy" id="69395"/>
    <lineage>
        <taxon>Bacteria</taxon>
        <taxon>Pseudomonadati</taxon>
        <taxon>Pseudomonadota</taxon>
        <taxon>Alphaproteobacteria</taxon>
        <taxon>Caulobacterales</taxon>
        <taxon>Caulobacteraceae</taxon>
        <taxon>Caulobacter</taxon>
    </lineage>
</organism>
<name>A0A0P0P174_9CAUL</name>
<feature type="chain" id="PRO_5006052633" evidence="1">
    <location>
        <begin position="25"/>
        <end position="151"/>
    </location>
</feature>
<evidence type="ECO:0000313" key="2">
    <source>
        <dbReference type="EMBL" id="ALL14177.1"/>
    </source>
</evidence>